<protein>
    <recommendedName>
        <fullName evidence="2 7">Phosphoglycerate kinase</fullName>
        <ecNumber evidence="2 7">2.7.2.3</ecNumber>
    </recommendedName>
</protein>
<keyword evidence="4 7" id="KW-0547">Nucleotide-binding</keyword>
<keyword evidence="7" id="KW-0324">Glycolysis</keyword>
<feature type="binding site" evidence="7">
    <location>
        <position position="37"/>
    </location>
    <ligand>
        <name>substrate</name>
    </ligand>
</feature>
<reference evidence="11 12" key="1">
    <citation type="journal article" date="2016" name="Nat. Commun.">
        <title>Thousands of microbial genomes shed light on interconnected biogeochemical processes in an aquifer system.</title>
        <authorList>
            <person name="Anantharaman K."/>
            <person name="Brown C.T."/>
            <person name="Hug L.A."/>
            <person name="Sharon I."/>
            <person name="Castelle C.J."/>
            <person name="Probst A.J."/>
            <person name="Thomas B.C."/>
            <person name="Singh A."/>
            <person name="Wilkins M.J."/>
            <person name="Karaoz U."/>
            <person name="Brodie E.L."/>
            <person name="Williams K.H."/>
            <person name="Hubbard S.S."/>
            <person name="Banfield J.F."/>
        </authorList>
    </citation>
    <scope>NUCLEOTIDE SEQUENCE [LARGE SCALE GENOMIC DNA]</scope>
</reference>
<dbReference type="GO" id="GO:0006094">
    <property type="term" value="P:gluconeogenesis"/>
    <property type="evidence" value="ECO:0007669"/>
    <property type="project" value="TreeGrafter"/>
</dbReference>
<evidence type="ECO:0000256" key="4">
    <source>
        <dbReference type="ARBA" id="ARBA00022741"/>
    </source>
</evidence>
<feature type="binding site" evidence="7">
    <location>
        <position position="149"/>
    </location>
    <ligand>
        <name>substrate</name>
    </ligand>
</feature>
<dbReference type="InterPro" id="IPR036043">
    <property type="entry name" value="Phosphoglycerate_kinase_sf"/>
</dbReference>
<keyword evidence="5 7" id="KW-0418">Kinase</keyword>
<dbReference type="GO" id="GO:0005829">
    <property type="term" value="C:cytosol"/>
    <property type="evidence" value="ECO:0007669"/>
    <property type="project" value="TreeGrafter"/>
</dbReference>
<comment type="subunit">
    <text evidence="7">Monomer.</text>
</comment>
<evidence type="ECO:0000256" key="7">
    <source>
        <dbReference type="HAMAP-Rule" id="MF_00145"/>
    </source>
</evidence>
<dbReference type="PANTHER" id="PTHR11406">
    <property type="entry name" value="PHOSPHOGLYCERATE KINASE"/>
    <property type="match status" value="1"/>
</dbReference>
<keyword evidence="7" id="KW-0963">Cytoplasm</keyword>
<dbReference type="UniPathway" id="UPA00109">
    <property type="reaction ID" value="UER00185"/>
</dbReference>
<dbReference type="SUPFAM" id="SSF53748">
    <property type="entry name" value="Phosphoglycerate kinase"/>
    <property type="match status" value="1"/>
</dbReference>
<dbReference type="Gene3D" id="3.40.50.1260">
    <property type="entry name" value="Phosphoglycerate kinase, N-terminal domain"/>
    <property type="match status" value="2"/>
</dbReference>
<organism evidence="11 12">
    <name type="scientific">Candidatus Veblenbacteria bacterium RIFOXYB1_FULL_43_13</name>
    <dbReference type="NCBI Taxonomy" id="1802426"/>
    <lineage>
        <taxon>Bacteria</taxon>
        <taxon>Candidatus Vebleniibacteriota</taxon>
    </lineage>
</organism>
<evidence type="ECO:0000256" key="9">
    <source>
        <dbReference type="PIRSR" id="PIRSR000724-2"/>
    </source>
</evidence>
<dbReference type="Pfam" id="PF00162">
    <property type="entry name" value="PGK"/>
    <property type="match status" value="1"/>
</dbReference>
<dbReference type="HAMAP" id="MF_00145">
    <property type="entry name" value="Phosphoglyc_kinase"/>
    <property type="match status" value="1"/>
</dbReference>
<comment type="caution">
    <text evidence="7">Lacks conserved residue(s) required for the propagation of feature annotation.</text>
</comment>
<sequence>MQLKSIFQAKNLSGKTVLVRIDTNVPLKGKHVLDDSRLKQAVPTIRFLQRHGAYIILIGHLGRPAGKVVPSLSLKPVGYTLGKILRQPVKVLTLSSKPEVIKNESKKGLVLLENIRFDKGEDNNSQLLARSLARLGQIYVNEAFSFSHRATASMVSLPKKLPSYAGLALINEINSLENISHKGKKPVVAVIGGAKISDKLPVIEKLLPRLSAVLVGGGVANTLLRAKGLKIGKSLIDNKEIKDGKKLIKRAGKKLILPVDVVVDNVSTKRLEARLKMVNKLMTSDKIVDLGTETCRVYAKYIKKAKTIFWGGPLGLVEESKWRHATLALGRLASARARRQVFVVVGGGDTVGFFHQHNLVVDFFSAGGSAMLNFLAGEEMPGLTSIGYRRPK</sequence>
<dbReference type="GO" id="GO:0006096">
    <property type="term" value="P:glycolytic process"/>
    <property type="evidence" value="ECO:0007669"/>
    <property type="project" value="UniProtKB-UniRule"/>
</dbReference>
<dbReference type="PANTHER" id="PTHR11406:SF23">
    <property type="entry name" value="PHOSPHOGLYCERATE KINASE 1, CHLOROPLASTIC-RELATED"/>
    <property type="match status" value="1"/>
</dbReference>
<comment type="catalytic activity">
    <reaction evidence="1 7 10">
        <text>(2R)-3-phosphoglycerate + ATP = (2R)-3-phospho-glyceroyl phosphate + ADP</text>
        <dbReference type="Rhea" id="RHEA:14801"/>
        <dbReference type="ChEBI" id="CHEBI:30616"/>
        <dbReference type="ChEBI" id="CHEBI:57604"/>
        <dbReference type="ChEBI" id="CHEBI:58272"/>
        <dbReference type="ChEBI" id="CHEBI:456216"/>
        <dbReference type="EC" id="2.7.2.3"/>
    </reaction>
</comment>
<comment type="caution">
    <text evidence="11">The sequence shown here is derived from an EMBL/GenBank/DDBJ whole genome shotgun (WGS) entry which is preliminary data.</text>
</comment>
<feature type="binding site" evidence="7 9">
    <location>
        <position position="318"/>
    </location>
    <ligand>
        <name>ATP</name>
        <dbReference type="ChEBI" id="CHEBI:30616"/>
    </ligand>
</feature>
<evidence type="ECO:0000256" key="2">
    <source>
        <dbReference type="ARBA" id="ARBA00013061"/>
    </source>
</evidence>
<feature type="binding site" evidence="8">
    <location>
        <position position="116"/>
    </location>
    <ligand>
        <name>(2R)-3-phosphoglycerate</name>
        <dbReference type="ChEBI" id="CHEBI:58272"/>
    </ligand>
</feature>
<comment type="subcellular location">
    <subcellularLocation>
        <location evidence="7">Cytoplasm</location>
    </subcellularLocation>
</comment>
<dbReference type="EC" id="2.7.2.3" evidence="2 7"/>
<gene>
    <name evidence="7" type="primary">pgk</name>
    <name evidence="11" type="ORF">A2388_00260</name>
</gene>
<feature type="binding site" evidence="7 9">
    <location>
        <position position="199"/>
    </location>
    <ligand>
        <name>ATP</name>
        <dbReference type="ChEBI" id="CHEBI:30616"/>
    </ligand>
</feature>
<comment type="pathway">
    <text evidence="7">Carbohydrate degradation; glycolysis; pyruvate from D-glyceraldehyde 3-phosphate: step 2/5.</text>
</comment>
<dbReference type="InterPro" id="IPR015824">
    <property type="entry name" value="Phosphoglycerate_kinase_N"/>
</dbReference>
<dbReference type="InterPro" id="IPR015911">
    <property type="entry name" value="Phosphoglycerate_kinase_CS"/>
</dbReference>
<dbReference type="GO" id="GO:0005524">
    <property type="term" value="F:ATP binding"/>
    <property type="evidence" value="ECO:0007669"/>
    <property type="project" value="UniProtKB-KW"/>
</dbReference>
<evidence type="ECO:0000256" key="1">
    <source>
        <dbReference type="ARBA" id="ARBA00000642"/>
    </source>
</evidence>
<name>A0A1G2Q5B8_9BACT</name>
<dbReference type="PROSITE" id="PS00111">
    <property type="entry name" value="PGLYCERATE_KINASE"/>
    <property type="match status" value="1"/>
</dbReference>
<proteinExistence type="inferred from homology"/>
<feature type="binding site" evidence="8">
    <location>
        <begin position="22"/>
        <end position="24"/>
    </location>
    <ligand>
        <name>substrate</name>
    </ligand>
</feature>
<feature type="binding site" evidence="8">
    <location>
        <position position="149"/>
    </location>
    <ligand>
        <name>(2R)-3-phosphoglycerate</name>
        <dbReference type="ChEBI" id="CHEBI:58272"/>
    </ligand>
</feature>
<evidence type="ECO:0000313" key="11">
    <source>
        <dbReference type="EMBL" id="OHA55012.1"/>
    </source>
</evidence>
<dbReference type="GO" id="GO:0043531">
    <property type="term" value="F:ADP binding"/>
    <property type="evidence" value="ECO:0007669"/>
    <property type="project" value="TreeGrafter"/>
</dbReference>
<evidence type="ECO:0000256" key="5">
    <source>
        <dbReference type="ARBA" id="ARBA00022777"/>
    </source>
</evidence>
<dbReference type="AlphaFoldDB" id="A0A1G2Q5B8"/>
<dbReference type="PIRSF" id="PIRSF000724">
    <property type="entry name" value="Pgk"/>
    <property type="match status" value="1"/>
</dbReference>
<dbReference type="EMBL" id="MHTC01000030">
    <property type="protein sequence ID" value="OHA55012.1"/>
    <property type="molecule type" value="Genomic_DNA"/>
</dbReference>
<evidence type="ECO:0000256" key="10">
    <source>
        <dbReference type="RuleBase" id="RU000532"/>
    </source>
</evidence>
<keyword evidence="6 7" id="KW-0067">ATP-binding</keyword>
<feature type="binding site" evidence="7 8">
    <location>
        <begin position="60"/>
        <end position="63"/>
    </location>
    <ligand>
        <name>substrate</name>
    </ligand>
</feature>
<accession>A0A1G2Q5B8</accession>
<dbReference type="InterPro" id="IPR001576">
    <property type="entry name" value="Phosphoglycerate_kinase"/>
</dbReference>
<keyword evidence="3 7" id="KW-0808">Transferase</keyword>
<evidence type="ECO:0000256" key="3">
    <source>
        <dbReference type="ARBA" id="ARBA00022679"/>
    </source>
</evidence>
<dbReference type="Proteomes" id="UP000177575">
    <property type="component" value="Unassembled WGS sequence"/>
</dbReference>
<evidence type="ECO:0000313" key="12">
    <source>
        <dbReference type="Proteomes" id="UP000177575"/>
    </source>
</evidence>
<comment type="similarity">
    <text evidence="7 10">Belongs to the phosphoglycerate kinase family.</text>
</comment>
<feature type="binding site" evidence="8">
    <location>
        <position position="37"/>
    </location>
    <ligand>
        <name>(2R)-3-phosphoglycerate</name>
        <dbReference type="ChEBI" id="CHEBI:58272"/>
    </ligand>
</feature>
<feature type="binding site" evidence="7">
    <location>
        <position position="116"/>
    </location>
    <ligand>
        <name>substrate</name>
    </ligand>
</feature>
<feature type="binding site" evidence="7 9">
    <location>
        <begin position="347"/>
        <end position="350"/>
    </location>
    <ligand>
        <name>ATP</name>
        <dbReference type="ChEBI" id="CHEBI:30616"/>
    </ligand>
</feature>
<dbReference type="GO" id="GO:0004618">
    <property type="term" value="F:phosphoglycerate kinase activity"/>
    <property type="evidence" value="ECO:0007669"/>
    <property type="project" value="UniProtKB-UniRule"/>
</dbReference>
<dbReference type="PRINTS" id="PR00477">
    <property type="entry name" value="PHGLYCKINASE"/>
</dbReference>
<evidence type="ECO:0000256" key="6">
    <source>
        <dbReference type="ARBA" id="ARBA00022840"/>
    </source>
</evidence>
<evidence type="ECO:0000256" key="8">
    <source>
        <dbReference type="PIRSR" id="PIRSR000724-1"/>
    </source>
</evidence>